<name>A0A4Y7SC23_COPMI</name>
<dbReference type="EMBL" id="QPFP01000257">
    <property type="protein sequence ID" value="TEB18400.1"/>
    <property type="molecule type" value="Genomic_DNA"/>
</dbReference>
<accession>A0A4Y7SC23</accession>
<keyword evidence="3" id="KW-1185">Reference proteome</keyword>
<dbReference type="Proteomes" id="UP000298030">
    <property type="component" value="Unassembled WGS sequence"/>
</dbReference>
<gene>
    <name evidence="2" type="ORF">FA13DRAFT_1719957</name>
</gene>
<reference evidence="2 3" key="1">
    <citation type="journal article" date="2019" name="Nat. Ecol. Evol.">
        <title>Megaphylogeny resolves global patterns of mushroom evolution.</title>
        <authorList>
            <person name="Varga T."/>
            <person name="Krizsan K."/>
            <person name="Foldi C."/>
            <person name="Dima B."/>
            <person name="Sanchez-Garcia M."/>
            <person name="Sanchez-Ramirez S."/>
            <person name="Szollosi G.J."/>
            <person name="Szarkandi J.G."/>
            <person name="Papp V."/>
            <person name="Albert L."/>
            <person name="Andreopoulos W."/>
            <person name="Angelini C."/>
            <person name="Antonin V."/>
            <person name="Barry K.W."/>
            <person name="Bougher N.L."/>
            <person name="Buchanan P."/>
            <person name="Buyck B."/>
            <person name="Bense V."/>
            <person name="Catcheside P."/>
            <person name="Chovatia M."/>
            <person name="Cooper J."/>
            <person name="Damon W."/>
            <person name="Desjardin D."/>
            <person name="Finy P."/>
            <person name="Geml J."/>
            <person name="Haridas S."/>
            <person name="Hughes K."/>
            <person name="Justo A."/>
            <person name="Karasinski D."/>
            <person name="Kautmanova I."/>
            <person name="Kiss B."/>
            <person name="Kocsube S."/>
            <person name="Kotiranta H."/>
            <person name="LaButti K.M."/>
            <person name="Lechner B.E."/>
            <person name="Liimatainen K."/>
            <person name="Lipzen A."/>
            <person name="Lukacs Z."/>
            <person name="Mihaltcheva S."/>
            <person name="Morgado L.N."/>
            <person name="Niskanen T."/>
            <person name="Noordeloos M.E."/>
            <person name="Ohm R.A."/>
            <person name="Ortiz-Santana B."/>
            <person name="Ovrebo C."/>
            <person name="Racz N."/>
            <person name="Riley R."/>
            <person name="Savchenko A."/>
            <person name="Shiryaev A."/>
            <person name="Soop K."/>
            <person name="Spirin V."/>
            <person name="Szebenyi C."/>
            <person name="Tomsovsky M."/>
            <person name="Tulloss R.E."/>
            <person name="Uehling J."/>
            <person name="Grigoriev I.V."/>
            <person name="Vagvolgyi C."/>
            <person name="Papp T."/>
            <person name="Martin F.M."/>
            <person name="Miettinen O."/>
            <person name="Hibbett D.S."/>
            <person name="Nagy L.G."/>
        </authorList>
    </citation>
    <scope>NUCLEOTIDE SEQUENCE [LARGE SCALE GENOMIC DNA]</scope>
    <source>
        <strain evidence="2 3">FP101781</strain>
    </source>
</reference>
<evidence type="ECO:0000313" key="2">
    <source>
        <dbReference type="EMBL" id="TEB18400.1"/>
    </source>
</evidence>
<feature type="region of interest" description="Disordered" evidence="1">
    <location>
        <begin position="170"/>
        <end position="212"/>
    </location>
</feature>
<evidence type="ECO:0000256" key="1">
    <source>
        <dbReference type="SAM" id="MobiDB-lite"/>
    </source>
</evidence>
<dbReference type="AlphaFoldDB" id="A0A4Y7SC23"/>
<comment type="caution">
    <text evidence="2">The sequence shown here is derived from an EMBL/GenBank/DDBJ whole genome shotgun (WGS) entry which is preliminary data.</text>
</comment>
<proteinExistence type="predicted"/>
<evidence type="ECO:0000313" key="3">
    <source>
        <dbReference type="Proteomes" id="UP000298030"/>
    </source>
</evidence>
<protein>
    <submittedName>
        <fullName evidence="2">Uncharacterized protein</fullName>
    </submittedName>
</protein>
<organism evidence="2 3">
    <name type="scientific">Coprinellus micaceus</name>
    <name type="common">Glistening ink-cap mushroom</name>
    <name type="synonym">Coprinus micaceus</name>
    <dbReference type="NCBI Taxonomy" id="71717"/>
    <lineage>
        <taxon>Eukaryota</taxon>
        <taxon>Fungi</taxon>
        <taxon>Dikarya</taxon>
        <taxon>Basidiomycota</taxon>
        <taxon>Agaricomycotina</taxon>
        <taxon>Agaricomycetes</taxon>
        <taxon>Agaricomycetidae</taxon>
        <taxon>Agaricales</taxon>
        <taxon>Agaricineae</taxon>
        <taxon>Psathyrellaceae</taxon>
        <taxon>Coprinellus</taxon>
    </lineage>
</organism>
<sequence>MSLTDLTKCRLPTIAWASSVAKRSSEAFWPLNTQRLVHLECSLPASPVPNLVLLATQEDIAYLALCAPVVPTFDSGWFAIWVASGDDLPFGYRCGPAASHLASSRHTDRRFRFRLSGRWDSTLVDLAALLCVAIVLGPLGDNYGPSSGFTPAIPNFVVLVDTTNTTKPRKSKEFASRYTGRRGPSHAPLSHVAQGPRMKGEDRQTLPSPPRHRGPIIGSLVSPITTPLFSWLNSETQYWCLRLRWAPSVPIGLVFGPITLHFFLTPIIESVLQLPPTADLCVTRKMLSGIRDGIIPKVFILRVLPLVPLEKGDIPGGVFPADPGVHKPWYFHRHSALT</sequence>